<feature type="transmembrane region" description="Helical" evidence="2">
    <location>
        <begin position="119"/>
        <end position="145"/>
    </location>
</feature>
<evidence type="ECO:0000313" key="5">
    <source>
        <dbReference type="RefSeq" id="XP_033579120.1"/>
    </source>
</evidence>
<name>A0A6A6YT75_9PEZI</name>
<keyword evidence="2" id="KW-0472">Membrane</keyword>
<feature type="compositionally biased region" description="Polar residues" evidence="1">
    <location>
        <begin position="9"/>
        <end position="21"/>
    </location>
</feature>
<accession>A0A6A6YT75</accession>
<dbReference type="Proteomes" id="UP000504636">
    <property type="component" value="Unplaced"/>
</dbReference>
<dbReference type="EMBL" id="MU003697">
    <property type="protein sequence ID" value="KAF2812156.1"/>
    <property type="molecule type" value="Genomic_DNA"/>
</dbReference>
<feature type="region of interest" description="Disordered" evidence="1">
    <location>
        <begin position="1"/>
        <end position="21"/>
    </location>
</feature>
<reference evidence="5" key="3">
    <citation type="submission" date="2025-04" db="UniProtKB">
        <authorList>
            <consortium name="RefSeq"/>
        </authorList>
    </citation>
    <scope>IDENTIFICATION</scope>
    <source>
        <strain evidence="5">CBS 304.34</strain>
    </source>
</reference>
<reference evidence="5" key="2">
    <citation type="submission" date="2020-04" db="EMBL/GenBank/DDBJ databases">
        <authorList>
            <consortium name="NCBI Genome Project"/>
        </authorList>
    </citation>
    <scope>NUCLEOTIDE SEQUENCE</scope>
    <source>
        <strain evidence="5">CBS 304.34</strain>
    </source>
</reference>
<dbReference type="GeneID" id="54454696"/>
<evidence type="ECO:0000313" key="3">
    <source>
        <dbReference type="EMBL" id="KAF2812156.1"/>
    </source>
</evidence>
<dbReference type="RefSeq" id="XP_033579120.1">
    <property type="nucleotide sequence ID" value="XM_033713803.1"/>
</dbReference>
<protein>
    <submittedName>
        <fullName evidence="3 5">Uncharacterized protein</fullName>
    </submittedName>
</protein>
<evidence type="ECO:0000256" key="1">
    <source>
        <dbReference type="SAM" id="MobiDB-lite"/>
    </source>
</evidence>
<keyword evidence="4" id="KW-1185">Reference proteome</keyword>
<evidence type="ECO:0000256" key="2">
    <source>
        <dbReference type="SAM" id="Phobius"/>
    </source>
</evidence>
<evidence type="ECO:0000313" key="4">
    <source>
        <dbReference type="Proteomes" id="UP000504636"/>
    </source>
</evidence>
<reference evidence="3 5" key="1">
    <citation type="journal article" date="2020" name="Stud. Mycol.">
        <title>101 Dothideomycetes genomes: a test case for predicting lifestyles and emergence of pathogens.</title>
        <authorList>
            <person name="Haridas S."/>
            <person name="Albert R."/>
            <person name="Binder M."/>
            <person name="Bloem J."/>
            <person name="Labutti K."/>
            <person name="Salamov A."/>
            <person name="Andreopoulos B."/>
            <person name="Baker S."/>
            <person name="Barry K."/>
            <person name="Bills G."/>
            <person name="Bluhm B."/>
            <person name="Cannon C."/>
            <person name="Castanera R."/>
            <person name="Culley D."/>
            <person name="Daum C."/>
            <person name="Ezra D."/>
            <person name="Gonzalez J."/>
            <person name="Henrissat B."/>
            <person name="Kuo A."/>
            <person name="Liang C."/>
            <person name="Lipzen A."/>
            <person name="Lutzoni F."/>
            <person name="Magnuson J."/>
            <person name="Mondo S."/>
            <person name="Nolan M."/>
            <person name="Ohm R."/>
            <person name="Pangilinan J."/>
            <person name="Park H.-J."/>
            <person name="Ramirez L."/>
            <person name="Alfaro M."/>
            <person name="Sun H."/>
            <person name="Tritt A."/>
            <person name="Yoshinaga Y."/>
            <person name="Zwiers L.-H."/>
            <person name="Turgeon B."/>
            <person name="Goodwin S."/>
            <person name="Spatafora J."/>
            <person name="Crous P."/>
            <person name="Grigoriev I."/>
        </authorList>
    </citation>
    <scope>NUCLEOTIDE SEQUENCE</scope>
    <source>
        <strain evidence="3 5">CBS 304.34</strain>
    </source>
</reference>
<keyword evidence="2" id="KW-1133">Transmembrane helix</keyword>
<gene>
    <name evidence="3 5" type="ORF">BDZ99DRAFT_262436</name>
</gene>
<dbReference type="AlphaFoldDB" id="A0A6A6YT75"/>
<keyword evidence="2" id="KW-0812">Transmembrane</keyword>
<proteinExistence type="predicted"/>
<organism evidence="3">
    <name type="scientific">Mytilinidion resinicola</name>
    <dbReference type="NCBI Taxonomy" id="574789"/>
    <lineage>
        <taxon>Eukaryota</taxon>
        <taxon>Fungi</taxon>
        <taxon>Dikarya</taxon>
        <taxon>Ascomycota</taxon>
        <taxon>Pezizomycotina</taxon>
        <taxon>Dothideomycetes</taxon>
        <taxon>Pleosporomycetidae</taxon>
        <taxon>Mytilinidiales</taxon>
        <taxon>Mytilinidiaceae</taxon>
        <taxon>Mytilinidion</taxon>
    </lineage>
</organism>
<sequence length="200" mass="22819">MPVPHPTPKGSQDSPRTKALQPNKTRIMVYTHPLAHLHNNLSRSLSRPLCALLITPTPRPEQLPKPPRIQPPIPLLRLLRLPQPNPTRTLNLNPLAIILQTPHLSRLNRTMRPLILQRLLLMLVVPIVFGVIIVIRVRVIAVLVFRFHCLFPLCETRRKLAPSTGSRDLERGRDFERVKARGAGRLYGGVRSQLRFFNDD</sequence>